<dbReference type="GO" id="GO:0004867">
    <property type="term" value="F:serine-type endopeptidase inhibitor activity"/>
    <property type="evidence" value="ECO:0007669"/>
    <property type="project" value="UniProtKB-KW"/>
</dbReference>
<sequence length="136" mass="13998">MAMSRSIFRKVIVALAIATAAVGFAPAAAQASPGVPRGAFILTVSEGTTPYLGEPVLLTCPPIPLATHPDPAGACAAIAAAGGDFNQLPVDPAVLCPAIYAPVTATADGRWGGRKVHWTKTFENSCLLYVETHPVF</sequence>
<evidence type="ECO:0000256" key="4">
    <source>
        <dbReference type="ARBA" id="ARBA00022525"/>
    </source>
</evidence>
<protein>
    <submittedName>
        <fullName evidence="11">Subtilisin inhibitor-like</fullName>
    </submittedName>
</protein>
<comment type="subcellular location">
    <subcellularLocation>
        <location evidence="1">Secreted</location>
    </subcellularLocation>
</comment>
<comment type="similarity">
    <text evidence="2 8">Belongs to the protease inhibitor I16 (SSI) family.</text>
</comment>
<dbReference type="Pfam" id="PF00720">
    <property type="entry name" value="SSI"/>
    <property type="match status" value="1"/>
</dbReference>
<gene>
    <name evidence="11" type="ORF">Ga0074812_104109</name>
</gene>
<evidence type="ECO:0000256" key="3">
    <source>
        <dbReference type="ARBA" id="ARBA00011738"/>
    </source>
</evidence>
<dbReference type="EMBL" id="FAOZ01000004">
    <property type="protein sequence ID" value="CUU55028.1"/>
    <property type="molecule type" value="Genomic_DNA"/>
</dbReference>
<evidence type="ECO:0000256" key="9">
    <source>
        <dbReference type="SAM" id="SignalP"/>
    </source>
</evidence>
<keyword evidence="5 8" id="KW-0646">Protease inhibitor</keyword>
<dbReference type="PRINTS" id="PR00294">
    <property type="entry name" value="SSBTLNINHBTR"/>
</dbReference>
<evidence type="ECO:0000256" key="2">
    <source>
        <dbReference type="ARBA" id="ARBA00010472"/>
    </source>
</evidence>
<dbReference type="Gene3D" id="3.30.350.10">
    <property type="entry name" value="Subtilisin inhibitor-like"/>
    <property type="match status" value="1"/>
</dbReference>
<name>A0A0S4QHX3_9ACTN</name>
<comment type="subunit">
    <text evidence="3">Homodimer.</text>
</comment>
<evidence type="ECO:0000256" key="1">
    <source>
        <dbReference type="ARBA" id="ARBA00004613"/>
    </source>
</evidence>
<evidence type="ECO:0000256" key="6">
    <source>
        <dbReference type="ARBA" id="ARBA00022900"/>
    </source>
</evidence>
<keyword evidence="12" id="KW-1185">Reference proteome</keyword>
<keyword evidence="4" id="KW-0964">Secreted</keyword>
<proteinExistence type="inferred from homology"/>
<keyword evidence="6 8" id="KW-0722">Serine protease inhibitor</keyword>
<evidence type="ECO:0000256" key="8">
    <source>
        <dbReference type="RuleBase" id="RU003471"/>
    </source>
</evidence>
<evidence type="ECO:0000256" key="7">
    <source>
        <dbReference type="ARBA" id="ARBA00023157"/>
    </source>
</evidence>
<dbReference type="Proteomes" id="UP000198802">
    <property type="component" value="Unassembled WGS sequence"/>
</dbReference>
<evidence type="ECO:0000259" key="10">
    <source>
        <dbReference type="Pfam" id="PF00720"/>
    </source>
</evidence>
<dbReference type="InterPro" id="IPR023549">
    <property type="entry name" value="Subtilisin_inhibitor"/>
</dbReference>
<dbReference type="InterPro" id="IPR036819">
    <property type="entry name" value="Subtilisin_inhibitor-like_sf"/>
</dbReference>
<keyword evidence="7" id="KW-1015">Disulfide bond</keyword>
<feature type="chain" id="PRO_5006626261" evidence="9">
    <location>
        <begin position="32"/>
        <end position="136"/>
    </location>
</feature>
<dbReference type="AlphaFoldDB" id="A0A0S4QHX3"/>
<feature type="domain" description="Subtilisin inhibitor" evidence="10">
    <location>
        <begin position="39"/>
        <end position="124"/>
    </location>
</feature>
<evidence type="ECO:0000313" key="12">
    <source>
        <dbReference type="Proteomes" id="UP000198802"/>
    </source>
</evidence>
<accession>A0A0S4QHX3</accession>
<reference evidence="12" key="1">
    <citation type="submission" date="2015-11" db="EMBL/GenBank/DDBJ databases">
        <authorList>
            <person name="Varghese N."/>
        </authorList>
    </citation>
    <scope>NUCLEOTIDE SEQUENCE [LARGE SCALE GENOMIC DNA]</scope>
    <source>
        <strain evidence="12">DSM 45899</strain>
    </source>
</reference>
<organism evidence="11 12">
    <name type="scientific">Parafrankia irregularis</name>
    <dbReference type="NCBI Taxonomy" id="795642"/>
    <lineage>
        <taxon>Bacteria</taxon>
        <taxon>Bacillati</taxon>
        <taxon>Actinomycetota</taxon>
        <taxon>Actinomycetes</taxon>
        <taxon>Frankiales</taxon>
        <taxon>Frankiaceae</taxon>
        <taxon>Parafrankia</taxon>
    </lineage>
</organism>
<evidence type="ECO:0000256" key="5">
    <source>
        <dbReference type="ARBA" id="ARBA00022690"/>
    </source>
</evidence>
<evidence type="ECO:0000313" key="11">
    <source>
        <dbReference type="EMBL" id="CUU55028.1"/>
    </source>
</evidence>
<dbReference type="GO" id="GO:0005576">
    <property type="term" value="C:extracellular region"/>
    <property type="evidence" value="ECO:0007669"/>
    <property type="project" value="UniProtKB-SubCell"/>
</dbReference>
<dbReference type="SUPFAM" id="SSF55399">
    <property type="entry name" value="Subtilisin inhibitor"/>
    <property type="match status" value="1"/>
</dbReference>
<feature type="signal peptide" evidence="9">
    <location>
        <begin position="1"/>
        <end position="31"/>
    </location>
</feature>
<dbReference type="InterPro" id="IPR000691">
    <property type="entry name" value="Prot_inh_I16_SSI"/>
</dbReference>
<keyword evidence="9" id="KW-0732">Signal</keyword>